<feature type="transmembrane region" description="Helical" evidence="1">
    <location>
        <begin position="21"/>
        <end position="42"/>
    </location>
</feature>
<proteinExistence type="predicted"/>
<feature type="transmembrane region" description="Helical" evidence="1">
    <location>
        <begin position="48"/>
        <end position="68"/>
    </location>
</feature>
<keyword evidence="1" id="KW-1133">Transmembrane helix</keyword>
<reference evidence="2" key="1">
    <citation type="submission" date="2022-11" db="EMBL/GenBank/DDBJ databases">
        <title>High-quality draft genome sequence of Galbibacter sp. strain CMA-7.</title>
        <authorList>
            <person name="Wei L."/>
            <person name="Dong C."/>
            <person name="Shao Z."/>
        </authorList>
    </citation>
    <scope>NUCLEOTIDE SEQUENCE</scope>
    <source>
        <strain evidence="2">CMA-7</strain>
    </source>
</reference>
<evidence type="ECO:0000313" key="3">
    <source>
        <dbReference type="Proteomes" id="UP001153642"/>
    </source>
</evidence>
<dbReference type="EMBL" id="JAPMUA010000001">
    <property type="protein sequence ID" value="MDG3584702.1"/>
    <property type="molecule type" value="Genomic_DNA"/>
</dbReference>
<protein>
    <submittedName>
        <fullName evidence="2">Uncharacterized protein</fullName>
    </submittedName>
</protein>
<sequence>MPANKKYLTKSPLQKFAKITAAFIGGYILTEAFFMVLIAWTAPASMIFTLRYAGFVLWAVLMIIAFIAKNGWSIWGIYLLATLSLSLIAYCGNTIIP</sequence>
<keyword evidence="3" id="KW-1185">Reference proteome</keyword>
<organism evidence="2 3">
    <name type="scientific">Galbibacter pacificus</name>
    <dbReference type="NCBI Taxonomy" id="2996052"/>
    <lineage>
        <taxon>Bacteria</taxon>
        <taxon>Pseudomonadati</taxon>
        <taxon>Bacteroidota</taxon>
        <taxon>Flavobacteriia</taxon>
        <taxon>Flavobacteriales</taxon>
        <taxon>Flavobacteriaceae</taxon>
        <taxon>Galbibacter</taxon>
    </lineage>
</organism>
<feature type="transmembrane region" description="Helical" evidence="1">
    <location>
        <begin position="75"/>
        <end position="96"/>
    </location>
</feature>
<keyword evidence="1" id="KW-0812">Transmembrane</keyword>
<gene>
    <name evidence="2" type="ORF">OSR52_02395</name>
</gene>
<evidence type="ECO:0000256" key="1">
    <source>
        <dbReference type="SAM" id="Phobius"/>
    </source>
</evidence>
<dbReference type="Proteomes" id="UP001153642">
    <property type="component" value="Unassembled WGS sequence"/>
</dbReference>
<accession>A0ABT6FN57</accession>
<evidence type="ECO:0000313" key="2">
    <source>
        <dbReference type="EMBL" id="MDG3584702.1"/>
    </source>
</evidence>
<keyword evidence="1" id="KW-0472">Membrane</keyword>
<dbReference type="RefSeq" id="WP_277898460.1">
    <property type="nucleotide sequence ID" value="NZ_JAPMUA010000001.1"/>
</dbReference>
<name>A0ABT6FN57_9FLAO</name>
<comment type="caution">
    <text evidence="2">The sequence shown here is derived from an EMBL/GenBank/DDBJ whole genome shotgun (WGS) entry which is preliminary data.</text>
</comment>